<dbReference type="Pfam" id="PF02924">
    <property type="entry name" value="HDPD"/>
    <property type="match status" value="1"/>
</dbReference>
<evidence type="ECO:0000313" key="2">
    <source>
        <dbReference type="Proteomes" id="UP000672934"/>
    </source>
</evidence>
<evidence type="ECO:0008006" key="3">
    <source>
        <dbReference type="Google" id="ProtNLM"/>
    </source>
</evidence>
<proteinExistence type="predicted"/>
<dbReference type="EMBL" id="CAJPUY010000001">
    <property type="protein sequence ID" value="CAG2126905.1"/>
    <property type="molecule type" value="Genomic_DNA"/>
</dbReference>
<comment type="caution">
    <text evidence="1">The sequence shown here is derived from an EMBL/GenBank/DDBJ whole genome shotgun (WGS) entry which is preliminary data.</text>
</comment>
<organism evidence="1 2">
    <name type="scientific">Cupriavidus yeoncheonensis</name>
    <dbReference type="NCBI Taxonomy" id="1462994"/>
    <lineage>
        <taxon>Bacteria</taxon>
        <taxon>Pseudomonadati</taxon>
        <taxon>Pseudomonadota</taxon>
        <taxon>Betaproteobacteria</taxon>
        <taxon>Burkholderiales</taxon>
        <taxon>Burkholderiaceae</taxon>
        <taxon>Cupriavidus</taxon>
    </lineage>
</organism>
<gene>
    <name evidence="1" type="ORF">LMG31506_00231</name>
</gene>
<dbReference type="InterPro" id="IPR004195">
    <property type="entry name" value="Head_decoration_D"/>
</dbReference>
<accession>A0A916IPG3</accession>
<keyword evidence="2" id="KW-1185">Reference proteome</keyword>
<name>A0A916IPG3_9BURK</name>
<dbReference type="Proteomes" id="UP000672934">
    <property type="component" value="Unassembled WGS sequence"/>
</dbReference>
<protein>
    <recommendedName>
        <fullName evidence="3">Head decoration protein</fullName>
    </recommendedName>
</protein>
<dbReference type="AlphaFoldDB" id="A0A916IPG3"/>
<reference evidence="1" key="1">
    <citation type="submission" date="2021-03" db="EMBL/GenBank/DDBJ databases">
        <authorList>
            <person name="Peeters C."/>
        </authorList>
    </citation>
    <scope>NUCLEOTIDE SEQUENCE</scope>
    <source>
        <strain evidence="1">LMG 31506</strain>
    </source>
</reference>
<dbReference type="RefSeq" id="WP_211945250.1">
    <property type="nucleotide sequence ID" value="NZ_CAJPUY010000001.1"/>
</dbReference>
<evidence type="ECO:0000313" key="1">
    <source>
        <dbReference type="EMBL" id="CAG2126905.1"/>
    </source>
</evidence>
<sequence length="116" mass="12083">MTIYTEGFHTAEFLLSEAEGMYSREQVTLAAGSPALPAGQLLGKVTATSKYVAYDNSATDGSQTAVAILYAPAPDLTADQKITIIARQAEVAAYALTGLDTPARADMVAAGIVVRD</sequence>